<dbReference type="SUPFAM" id="SSF111369">
    <property type="entry name" value="HlyD-like secretion proteins"/>
    <property type="match status" value="1"/>
</dbReference>
<feature type="domain" description="Multidrug export protein EmrA/FarA alpha-helical hairpin" evidence="2">
    <location>
        <begin position="82"/>
        <end position="198"/>
    </location>
</feature>
<dbReference type="PANTHER" id="PTHR30367">
    <property type="entry name" value="P-HYDROXYBENZOIC ACID EFFLUX PUMP SUBUNIT AAEA-RELATED"/>
    <property type="match status" value="1"/>
</dbReference>
<name>A0A837NYP5_VIBSP</name>
<proteinExistence type="predicted"/>
<feature type="transmembrane region" description="Helical" evidence="1">
    <location>
        <begin position="6"/>
        <end position="27"/>
    </location>
</feature>
<gene>
    <name evidence="3" type="ORF">AN168_00850</name>
</gene>
<keyword evidence="1" id="KW-0472">Membrane</keyword>
<organism evidence="3 4">
    <name type="scientific">Vibrio splendidus</name>
    <dbReference type="NCBI Taxonomy" id="29497"/>
    <lineage>
        <taxon>Bacteria</taxon>
        <taxon>Pseudomonadati</taxon>
        <taxon>Pseudomonadota</taxon>
        <taxon>Gammaproteobacteria</taxon>
        <taxon>Vibrionales</taxon>
        <taxon>Vibrionaceae</taxon>
        <taxon>Vibrio</taxon>
    </lineage>
</organism>
<dbReference type="PANTHER" id="PTHR30367:SF6">
    <property type="entry name" value="SECRETION PROTEIN-RELATED"/>
    <property type="match status" value="1"/>
</dbReference>
<dbReference type="InterPro" id="IPR058633">
    <property type="entry name" value="EmrA/FarA_HH"/>
</dbReference>
<dbReference type="Gene3D" id="2.40.50.100">
    <property type="match status" value="1"/>
</dbReference>
<dbReference type="Proteomes" id="UP000050463">
    <property type="component" value="Unassembled WGS sequence"/>
</dbReference>
<reference evidence="3 4" key="1">
    <citation type="submission" date="2015-08" db="EMBL/GenBank/DDBJ databases">
        <title>Draft Genome Sequence of Vibrio splendidus UCD-SED7.</title>
        <authorList>
            <person name="Lee R.D."/>
            <person name="Lang J.M."/>
            <person name="Coil D.A."/>
            <person name="Jospin G."/>
            <person name="Eisen J.A."/>
        </authorList>
    </citation>
    <scope>NUCLEOTIDE SEQUENCE [LARGE SCALE GENOMIC DNA]</scope>
    <source>
        <strain evidence="3 4">UCD-SED7</strain>
    </source>
</reference>
<evidence type="ECO:0000256" key="1">
    <source>
        <dbReference type="SAM" id="Phobius"/>
    </source>
</evidence>
<keyword evidence="1" id="KW-1133">Transmembrane helix</keyword>
<evidence type="ECO:0000313" key="4">
    <source>
        <dbReference type="Proteomes" id="UP000050463"/>
    </source>
</evidence>
<dbReference type="RefSeq" id="WP_054545650.1">
    <property type="nucleotide sequence ID" value="NZ_CAWOEE010000002.1"/>
</dbReference>
<dbReference type="Gene3D" id="2.40.30.170">
    <property type="match status" value="1"/>
</dbReference>
<keyword evidence="1" id="KW-0812">Transmembrane</keyword>
<dbReference type="Pfam" id="PF25885">
    <property type="entry name" value="HH_EMRA"/>
    <property type="match status" value="1"/>
</dbReference>
<dbReference type="EMBL" id="LIZK01000001">
    <property type="protein sequence ID" value="KPL95883.1"/>
    <property type="molecule type" value="Genomic_DNA"/>
</dbReference>
<comment type="caution">
    <text evidence="3">The sequence shown here is derived from an EMBL/GenBank/DDBJ whole genome shotgun (WGS) entry which is preliminary data.</text>
</comment>
<sequence>MQQKQVFQRVMKILGSVFIVSFVYLIVADRRAPFTTEGRVYGQVVQVAPEVTSRVTEVLVKNNEAVEKDDILFVLDPGKYVIALEQAELALKAAQEQERSLYAQKKMAMASISRAEAGYENARADYQRVAELAKSQAVSKSNLDNVFKQYQVASSVLEIEQHHLGTLVARLGEPGIPTTDVLLAENRVRQAKLDLTNTTVRSQSAGVVTNLRLEVGAMANANMPLITLISDGSMWVAADFREKSVAHVQESYRALVTFDAHPGKIFDYSVASRDLGVASGHQNPNGTLTQIEGNNRWVRDAQRTRINLQSDDALPSPLFVGSRATLALYSNDNRFWRFVAKTRIRLISWFHFIY</sequence>
<evidence type="ECO:0000313" key="3">
    <source>
        <dbReference type="EMBL" id="KPL95883.1"/>
    </source>
</evidence>
<dbReference type="InterPro" id="IPR050393">
    <property type="entry name" value="MFP_Efflux_Pump"/>
</dbReference>
<dbReference type="AlphaFoldDB" id="A0A837NYP5"/>
<protein>
    <submittedName>
        <fullName evidence="3">Multidrug transporter</fullName>
    </submittedName>
</protein>
<evidence type="ECO:0000259" key="2">
    <source>
        <dbReference type="Pfam" id="PF25885"/>
    </source>
</evidence>
<accession>A0A837NYP5</accession>